<proteinExistence type="inferred from homology"/>
<keyword evidence="5 7" id="KW-1133">Transmembrane helix</keyword>
<keyword evidence="3" id="KW-0813">Transport</keyword>
<reference evidence="8" key="1">
    <citation type="submission" date="2023-04" db="EMBL/GenBank/DDBJ databases">
        <authorList>
            <person name="Vijverberg K."/>
            <person name="Xiong W."/>
            <person name="Schranz E."/>
        </authorList>
    </citation>
    <scope>NUCLEOTIDE SEQUENCE</scope>
</reference>
<keyword evidence="9" id="KW-1185">Reference proteome</keyword>
<evidence type="ECO:0000313" key="8">
    <source>
        <dbReference type="EMBL" id="CAI9299181.1"/>
    </source>
</evidence>
<evidence type="ECO:0000256" key="2">
    <source>
        <dbReference type="ARBA" id="ARBA00005697"/>
    </source>
</evidence>
<evidence type="ECO:0000256" key="1">
    <source>
        <dbReference type="ARBA" id="ARBA00004127"/>
    </source>
</evidence>
<dbReference type="GO" id="GO:0012505">
    <property type="term" value="C:endomembrane system"/>
    <property type="evidence" value="ECO:0007669"/>
    <property type="project" value="UniProtKB-SubCell"/>
</dbReference>
<feature type="transmembrane region" description="Helical" evidence="7">
    <location>
        <begin position="35"/>
        <end position="55"/>
    </location>
</feature>
<dbReference type="GO" id="GO:0015853">
    <property type="term" value="P:adenine transport"/>
    <property type="evidence" value="ECO:0007669"/>
    <property type="project" value="TreeGrafter"/>
</dbReference>
<evidence type="ECO:0000256" key="4">
    <source>
        <dbReference type="ARBA" id="ARBA00022692"/>
    </source>
</evidence>
<evidence type="ECO:0000256" key="5">
    <source>
        <dbReference type="ARBA" id="ARBA00022989"/>
    </source>
</evidence>
<name>A0AA35ZUU4_LACSI</name>
<keyword evidence="6 7" id="KW-0472">Membrane</keyword>
<evidence type="ECO:0000313" key="9">
    <source>
        <dbReference type="Proteomes" id="UP001177003"/>
    </source>
</evidence>
<dbReference type="EMBL" id="OX465084">
    <property type="protein sequence ID" value="CAI9299181.1"/>
    <property type="molecule type" value="Genomic_DNA"/>
</dbReference>
<sequence>MSDAASIMIGSLLGTSPVTTYMESSTGIKEGGRTGLTAITVAGYFFLAFFFTPLLASIPPWAVGPPLILVGVLMMKAVTEIQWDDMKQAIPAFITMILIPLTYSVAYGMIGGIGAYIILNLSDWMMFLMKKYGIKDKIRSKSSIISQGSNVGGSTNTSMATEKYVNFRIEDTV</sequence>
<dbReference type="PANTHER" id="PTHR43337">
    <property type="entry name" value="XANTHINE/URACIL PERMEASE C887.17-RELATED"/>
    <property type="match status" value="1"/>
</dbReference>
<dbReference type="InterPro" id="IPR045018">
    <property type="entry name" value="Azg-like"/>
</dbReference>
<evidence type="ECO:0000256" key="7">
    <source>
        <dbReference type="SAM" id="Phobius"/>
    </source>
</evidence>
<comment type="subcellular location">
    <subcellularLocation>
        <location evidence="1">Endomembrane system</location>
        <topology evidence="1">Multi-pass membrane protein</topology>
    </subcellularLocation>
</comment>
<comment type="similarity">
    <text evidence="2">Belongs to the nucleobase:cation symporter-2 (NCS2) (TC 2.A.40) family. Azg-like subfamily.</text>
</comment>
<protein>
    <submittedName>
        <fullName evidence="8">Uncharacterized protein</fullName>
    </submittedName>
</protein>
<accession>A0AA35ZUU4</accession>
<evidence type="ECO:0000256" key="3">
    <source>
        <dbReference type="ARBA" id="ARBA00022448"/>
    </source>
</evidence>
<dbReference type="InterPro" id="IPR006043">
    <property type="entry name" value="NCS2"/>
</dbReference>
<dbReference type="AlphaFoldDB" id="A0AA35ZUU4"/>
<keyword evidence="4 7" id="KW-0812">Transmembrane</keyword>
<organism evidence="8 9">
    <name type="scientific">Lactuca saligna</name>
    <name type="common">Willowleaf lettuce</name>
    <dbReference type="NCBI Taxonomy" id="75948"/>
    <lineage>
        <taxon>Eukaryota</taxon>
        <taxon>Viridiplantae</taxon>
        <taxon>Streptophyta</taxon>
        <taxon>Embryophyta</taxon>
        <taxon>Tracheophyta</taxon>
        <taxon>Spermatophyta</taxon>
        <taxon>Magnoliopsida</taxon>
        <taxon>eudicotyledons</taxon>
        <taxon>Gunneridae</taxon>
        <taxon>Pentapetalae</taxon>
        <taxon>asterids</taxon>
        <taxon>campanulids</taxon>
        <taxon>Asterales</taxon>
        <taxon>Asteraceae</taxon>
        <taxon>Cichorioideae</taxon>
        <taxon>Cichorieae</taxon>
        <taxon>Lactucinae</taxon>
        <taxon>Lactuca</taxon>
    </lineage>
</organism>
<dbReference type="PANTHER" id="PTHR43337:SF1">
    <property type="entry name" value="XANTHINE_URACIL PERMEASE C887.17-RELATED"/>
    <property type="match status" value="1"/>
</dbReference>
<dbReference type="GO" id="GO:0005886">
    <property type="term" value="C:plasma membrane"/>
    <property type="evidence" value="ECO:0007669"/>
    <property type="project" value="TreeGrafter"/>
</dbReference>
<dbReference type="Proteomes" id="UP001177003">
    <property type="component" value="Chromosome 8"/>
</dbReference>
<gene>
    <name evidence="8" type="ORF">LSALG_LOCUS37904</name>
</gene>
<dbReference type="GO" id="GO:0005345">
    <property type="term" value="F:purine nucleobase transmembrane transporter activity"/>
    <property type="evidence" value="ECO:0007669"/>
    <property type="project" value="TreeGrafter"/>
</dbReference>
<dbReference type="GO" id="GO:0015854">
    <property type="term" value="P:guanine transport"/>
    <property type="evidence" value="ECO:0007669"/>
    <property type="project" value="TreeGrafter"/>
</dbReference>
<dbReference type="Pfam" id="PF00860">
    <property type="entry name" value="Xan_ur_permease"/>
    <property type="match status" value="1"/>
</dbReference>
<evidence type="ECO:0000256" key="6">
    <source>
        <dbReference type="ARBA" id="ARBA00023136"/>
    </source>
</evidence>